<dbReference type="RefSeq" id="WP_133583067.1">
    <property type="nucleotide sequence ID" value="NZ_SNYV01000011.1"/>
</dbReference>
<keyword evidence="8" id="KW-1185">Reference proteome</keyword>
<evidence type="ECO:0000256" key="2">
    <source>
        <dbReference type="ARBA" id="ARBA00023015"/>
    </source>
</evidence>
<dbReference type="Proteomes" id="UP000295292">
    <property type="component" value="Unassembled WGS sequence"/>
</dbReference>
<dbReference type="GO" id="GO:0016987">
    <property type="term" value="F:sigma factor activity"/>
    <property type="evidence" value="ECO:0007669"/>
    <property type="project" value="UniProtKB-KW"/>
</dbReference>
<feature type="domain" description="RNA polymerase sigma-70 region 2" evidence="5">
    <location>
        <begin position="30"/>
        <end position="95"/>
    </location>
</feature>
<dbReference type="InterPro" id="IPR039425">
    <property type="entry name" value="RNA_pol_sigma-70-like"/>
</dbReference>
<dbReference type="InterPro" id="IPR013249">
    <property type="entry name" value="RNA_pol_sigma70_r4_t2"/>
</dbReference>
<evidence type="ECO:0000259" key="5">
    <source>
        <dbReference type="Pfam" id="PF04542"/>
    </source>
</evidence>
<comment type="similarity">
    <text evidence="1">Belongs to the sigma-70 factor family. ECF subfamily.</text>
</comment>
<dbReference type="SUPFAM" id="SSF88659">
    <property type="entry name" value="Sigma3 and sigma4 domains of RNA polymerase sigma factors"/>
    <property type="match status" value="1"/>
</dbReference>
<dbReference type="CDD" id="cd06171">
    <property type="entry name" value="Sigma70_r4"/>
    <property type="match status" value="1"/>
</dbReference>
<dbReference type="AlphaFoldDB" id="A0A4R6WRK4"/>
<dbReference type="PANTHER" id="PTHR43133:SF46">
    <property type="entry name" value="RNA POLYMERASE SIGMA-70 FACTOR ECF SUBFAMILY"/>
    <property type="match status" value="1"/>
</dbReference>
<accession>A0A4R6WRK4</accession>
<dbReference type="OrthoDB" id="655312at2"/>
<dbReference type="InterPro" id="IPR013325">
    <property type="entry name" value="RNA_pol_sigma_r2"/>
</dbReference>
<gene>
    <name evidence="7" type="ORF">CLV99_0700</name>
</gene>
<proteinExistence type="inferred from homology"/>
<sequence length="201" mass="23639">MKPVVTDIVSQEDELLSQLRGGDYAAYHQLYDRYAPMIMARIRRLVLDREVAEELHQEVFLQIWTERRKLPADVPFKAILLHRAKLQAYKYYHKASQDREMRAHLMSVATELYDQLEEQINFQETNASFMAAIAKLPEQRRKVFVRIKLEGRSYEEAAEEFGVSISTIKDHMTRALKFLRTELTQDNPSLLFFLLAATLFR</sequence>
<protein>
    <submittedName>
        <fullName evidence="7">RNA polymerase sigma-70 factor (ECF subfamily)</fullName>
    </submittedName>
</protein>
<dbReference type="InterPro" id="IPR013324">
    <property type="entry name" value="RNA_pol_sigma_r3/r4-like"/>
</dbReference>
<evidence type="ECO:0000256" key="4">
    <source>
        <dbReference type="ARBA" id="ARBA00023163"/>
    </source>
</evidence>
<evidence type="ECO:0000313" key="8">
    <source>
        <dbReference type="Proteomes" id="UP000295292"/>
    </source>
</evidence>
<dbReference type="Gene3D" id="1.10.1740.10">
    <property type="match status" value="1"/>
</dbReference>
<evidence type="ECO:0000259" key="6">
    <source>
        <dbReference type="Pfam" id="PF08281"/>
    </source>
</evidence>
<dbReference type="Gene3D" id="1.10.10.10">
    <property type="entry name" value="Winged helix-like DNA-binding domain superfamily/Winged helix DNA-binding domain"/>
    <property type="match status" value="1"/>
</dbReference>
<organism evidence="7 8">
    <name type="scientific">Sphingobacterium yanglingense</name>
    <dbReference type="NCBI Taxonomy" id="1437280"/>
    <lineage>
        <taxon>Bacteria</taxon>
        <taxon>Pseudomonadati</taxon>
        <taxon>Bacteroidota</taxon>
        <taxon>Sphingobacteriia</taxon>
        <taxon>Sphingobacteriales</taxon>
        <taxon>Sphingobacteriaceae</taxon>
        <taxon>Sphingobacterium</taxon>
    </lineage>
</organism>
<dbReference type="PANTHER" id="PTHR43133">
    <property type="entry name" value="RNA POLYMERASE ECF-TYPE SIGMA FACTO"/>
    <property type="match status" value="1"/>
</dbReference>
<reference evidence="7 8" key="1">
    <citation type="submission" date="2019-03" db="EMBL/GenBank/DDBJ databases">
        <title>Genomic Encyclopedia of Archaeal and Bacterial Type Strains, Phase II (KMG-II): from individual species to whole genera.</title>
        <authorList>
            <person name="Goeker M."/>
        </authorList>
    </citation>
    <scope>NUCLEOTIDE SEQUENCE [LARGE SCALE GENOMIC DNA]</scope>
    <source>
        <strain evidence="7 8">DSM 28353</strain>
    </source>
</reference>
<comment type="caution">
    <text evidence="7">The sequence shown here is derived from an EMBL/GenBank/DDBJ whole genome shotgun (WGS) entry which is preliminary data.</text>
</comment>
<keyword evidence="3" id="KW-0731">Sigma factor</keyword>
<keyword evidence="4" id="KW-0804">Transcription</keyword>
<dbReference type="InterPro" id="IPR007627">
    <property type="entry name" value="RNA_pol_sigma70_r2"/>
</dbReference>
<dbReference type="GO" id="GO:0003677">
    <property type="term" value="F:DNA binding"/>
    <property type="evidence" value="ECO:0007669"/>
    <property type="project" value="InterPro"/>
</dbReference>
<evidence type="ECO:0000313" key="7">
    <source>
        <dbReference type="EMBL" id="TDQ79266.1"/>
    </source>
</evidence>
<dbReference type="NCBIfam" id="TIGR02937">
    <property type="entry name" value="sigma70-ECF"/>
    <property type="match status" value="1"/>
</dbReference>
<dbReference type="EMBL" id="SNYV01000011">
    <property type="protein sequence ID" value="TDQ79266.1"/>
    <property type="molecule type" value="Genomic_DNA"/>
</dbReference>
<evidence type="ECO:0000256" key="1">
    <source>
        <dbReference type="ARBA" id="ARBA00010641"/>
    </source>
</evidence>
<feature type="domain" description="RNA polymerase sigma factor 70 region 4 type 2" evidence="6">
    <location>
        <begin position="129"/>
        <end position="179"/>
    </location>
</feature>
<dbReference type="InterPro" id="IPR036388">
    <property type="entry name" value="WH-like_DNA-bd_sf"/>
</dbReference>
<name>A0A4R6WRK4_9SPHI</name>
<dbReference type="SUPFAM" id="SSF88946">
    <property type="entry name" value="Sigma2 domain of RNA polymerase sigma factors"/>
    <property type="match status" value="1"/>
</dbReference>
<keyword evidence="2" id="KW-0805">Transcription regulation</keyword>
<dbReference type="Pfam" id="PF08281">
    <property type="entry name" value="Sigma70_r4_2"/>
    <property type="match status" value="1"/>
</dbReference>
<dbReference type="InterPro" id="IPR014284">
    <property type="entry name" value="RNA_pol_sigma-70_dom"/>
</dbReference>
<evidence type="ECO:0000256" key="3">
    <source>
        <dbReference type="ARBA" id="ARBA00023082"/>
    </source>
</evidence>
<dbReference type="Pfam" id="PF04542">
    <property type="entry name" value="Sigma70_r2"/>
    <property type="match status" value="1"/>
</dbReference>
<dbReference type="GO" id="GO:0006352">
    <property type="term" value="P:DNA-templated transcription initiation"/>
    <property type="evidence" value="ECO:0007669"/>
    <property type="project" value="InterPro"/>
</dbReference>